<dbReference type="SUPFAM" id="SSF50129">
    <property type="entry name" value="GroES-like"/>
    <property type="match status" value="1"/>
</dbReference>
<dbReference type="InterPro" id="IPR036291">
    <property type="entry name" value="NAD(P)-bd_dom_sf"/>
</dbReference>
<keyword evidence="3" id="KW-1185">Reference proteome</keyword>
<dbReference type="SUPFAM" id="SSF51735">
    <property type="entry name" value="NAD(P)-binding Rossmann-fold domains"/>
    <property type="match status" value="1"/>
</dbReference>
<proteinExistence type="predicted"/>
<dbReference type="AlphaFoldDB" id="A0A8H5I150"/>
<feature type="domain" description="Enoyl reductase (ER)" evidence="1">
    <location>
        <begin position="20"/>
        <end position="366"/>
    </location>
</feature>
<name>A0A8H5I150_9AGAR</name>
<sequence length="376" mass="40605">MPSNLCLPETIKALQIQPDKTLQLVEIPFSSQLLVQDLPEDQLIIRVRAVDVNPTDLRHAMGRWHAPGHISGCDGAGDVVKVGSAVKHLKVGDRAAGFTFGGSYQRDNGSYSEYVRFVATVCFKIPESMTYEEAAAFPVVHLTAMQALYMRLKIPQPLNFRHGAEDRQSILIWGGSTATGHHAVQLAALSGLRVFVTASPAVHDELKALGAEACFDYRDGVDVGKLVLAATHGQGVNFGLDCIVEGGSTDACVDAISPSKGGRIIVLRGPISTETRGRRKDVEIELILVYTLIGFPINFGGIIQIPAIPADAVASLEYITAVLPHLLEGWKQGKGSPALKGPRLRLMPGGLENIYKGMEIMRDGKYGREKLVYTVA</sequence>
<dbReference type="PANTHER" id="PTHR45348:SF2">
    <property type="entry name" value="ZINC-TYPE ALCOHOL DEHYDROGENASE-LIKE PROTEIN C2E1P3.01"/>
    <property type="match status" value="1"/>
</dbReference>
<dbReference type="Gene3D" id="3.40.50.720">
    <property type="entry name" value="NAD(P)-binding Rossmann-like Domain"/>
    <property type="match status" value="1"/>
</dbReference>
<dbReference type="InterPro" id="IPR047122">
    <property type="entry name" value="Trans-enoyl_RdTase-like"/>
</dbReference>
<evidence type="ECO:0000313" key="3">
    <source>
        <dbReference type="Proteomes" id="UP000518752"/>
    </source>
</evidence>
<dbReference type="OrthoDB" id="10257049at2759"/>
<comment type="caution">
    <text evidence="2">The sequence shown here is derived from an EMBL/GenBank/DDBJ whole genome shotgun (WGS) entry which is preliminary data.</text>
</comment>
<dbReference type="InterPro" id="IPR013149">
    <property type="entry name" value="ADH-like_C"/>
</dbReference>
<gene>
    <name evidence="2" type="ORF">D9757_001176</name>
</gene>
<dbReference type="Gene3D" id="3.90.180.10">
    <property type="entry name" value="Medium-chain alcohol dehydrogenases, catalytic domain"/>
    <property type="match status" value="1"/>
</dbReference>
<evidence type="ECO:0000259" key="1">
    <source>
        <dbReference type="SMART" id="SM00829"/>
    </source>
</evidence>
<dbReference type="EMBL" id="JAACJN010000003">
    <property type="protein sequence ID" value="KAF5393160.1"/>
    <property type="molecule type" value="Genomic_DNA"/>
</dbReference>
<dbReference type="InterPro" id="IPR020843">
    <property type="entry name" value="ER"/>
</dbReference>
<reference evidence="2 3" key="1">
    <citation type="journal article" date="2020" name="ISME J.">
        <title>Uncovering the hidden diversity of litter-decomposition mechanisms in mushroom-forming fungi.</title>
        <authorList>
            <person name="Floudas D."/>
            <person name="Bentzer J."/>
            <person name="Ahren D."/>
            <person name="Johansson T."/>
            <person name="Persson P."/>
            <person name="Tunlid A."/>
        </authorList>
    </citation>
    <scope>NUCLEOTIDE SEQUENCE [LARGE SCALE GENOMIC DNA]</scope>
    <source>
        <strain evidence="2 3">CBS 406.79</strain>
    </source>
</reference>
<dbReference type="GO" id="GO:0016651">
    <property type="term" value="F:oxidoreductase activity, acting on NAD(P)H"/>
    <property type="evidence" value="ECO:0007669"/>
    <property type="project" value="InterPro"/>
</dbReference>
<dbReference type="InterPro" id="IPR011032">
    <property type="entry name" value="GroES-like_sf"/>
</dbReference>
<dbReference type="InterPro" id="IPR013154">
    <property type="entry name" value="ADH-like_N"/>
</dbReference>
<dbReference type="SMART" id="SM00829">
    <property type="entry name" value="PKS_ER"/>
    <property type="match status" value="1"/>
</dbReference>
<accession>A0A8H5I150</accession>
<dbReference type="Pfam" id="PF00107">
    <property type="entry name" value="ADH_zinc_N"/>
    <property type="match status" value="1"/>
</dbReference>
<protein>
    <recommendedName>
        <fullName evidence="1">Enoyl reductase (ER) domain-containing protein</fullName>
    </recommendedName>
</protein>
<dbReference type="PANTHER" id="PTHR45348">
    <property type="entry name" value="HYPOTHETICAL OXIDOREDUCTASE (EUROFUNG)"/>
    <property type="match status" value="1"/>
</dbReference>
<dbReference type="CDD" id="cd08249">
    <property type="entry name" value="enoyl_reductase_like"/>
    <property type="match status" value="1"/>
</dbReference>
<evidence type="ECO:0000313" key="2">
    <source>
        <dbReference type="EMBL" id="KAF5393160.1"/>
    </source>
</evidence>
<dbReference type="Pfam" id="PF08240">
    <property type="entry name" value="ADH_N"/>
    <property type="match status" value="1"/>
</dbReference>
<organism evidence="2 3">
    <name type="scientific">Collybiopsis confluens</name>
    <dbReference type="NCBI Taxonomy" id="2823264"/>
    <lineage>
        <taxon>Eukaryota</taxon>
        <taxon>Fungi</taxon>
        <taxon>Dikarya</taxon>
        <taxon>Basidiomycota</taxon>
        <taxon>Agaricomycotina</taxon>
        <taxon>Agaricomycetes</taxon>
        <taxon>Agaricomycetidae</taxon>
        <taxon>Agaricales</taxon>
        <taxon>Marasmiineae</taxon>
        <taxon>Omphalotaceae</taxon>
        <taxon>Collybiopsis</taxon>
    </lineage>
</organism>
<dbReference type="Proteomes" id="UP000518752">
    <property type="component" value="Unassembled WGS sequence"/>
</dbReference>